<feature type="region of interest" description="Disordered" evidence="1">
    <location>
        <begin position="883"/>
        <end position="974"/>
    </location>
</feature>
<dbReference type="KEGG" id="slb:AWJ20_603"/>
<feature type="compositionally biased region" description="Basic residues" evidence="1">
    <location>
        <begin position="953"/>
        <end position="974"/>
    </location>
</feature>
<gene>
    <name evidence="2" type="ORF">AWJ20_603</name>
</gene>
<sequence length="974" mass="112291">MTEPDDPFYQLGPVRDYLIFVAQFDDNSRPDELDARVEGLVRLCNDLSQFGYLNCEHDGIYKRPRGIHEYRKDRGKSSLATLKKYFYMNLEDLCPDEELFPCIFEFLISCRPERQPVRFMDTQCRKHKVRTTEGWQIDEPYDNFRKIVTLIIEQHHPPLVQEELTPLSEERYMGPSPQTFFSIIKETIRKVKDGFPRMYSPCVHILQSSMYGKSRLIKDLASHHAYLSYINLGERLSSGNPSTLFSRNVDRGLVPGYLTSAVDPEVAQDVLLFLICTLETIVKGLEQNESNYTTVEKFWTFQRPTSVFDKIVEESFADKVRGETDIWKILSFPNAITIIKDNVLLSLEIKELLREEWKKYRLALKKNKDANIEQYFILAIDEAGVLNMKYTRGTMNFPYFQMLKKVARCLVADDLWRGFAIVLASTSGIRDYDFFLSETGVIDVEPWYDLGTFDYHVRWGERPLTLNFSDIGTLRFYAKFGRPAWKEYIDSGREDKLLADANSKLRGRINDGLSKHHTLLVIYAVPMNFGFRTKGRLVESRMATLLSMSDKRHDLKVGYPSEPILVMAAHRLLQEENDLDLISLLLRENIMSPGEASELIARWMLLDVLKSVGLRNGLQSNYCRVRDLFNGLEKKYLVTCNCDHPNQHHLFNERIHINHWMTLKSECTIQMLALGFLRGCGFCFERRDRDFDLIIPIYLESRNVDLTNIRFFERGEDSKWGLAELDSVSQAFSVILIHVSNNESSHDGHNAAIHDRMAEEVQLIFGRFKSFIGLHIILGGKPPTDYEEKPTYNKDWASVFTSQEDWADIHPLEREPGLAQGFNLAFDLSVIGNKTSNSDFIDNLQQVVHLAREGSGNPSKTVMLQRYASAPYLNQKVIGEAHQRNRQQQLQHNQKEGNEGQQHETQGFEVASIRRRLRPRPATLLDKPSSPDESDVPSAPDLSKSKEPANSTKRLKRKATPVNRPRRRRGPGPS</sequence>
<dbReference type="Proteomes" id="UP000189580">
    <property type="component" value="Chromosome a"/>
</dbReference>
<dbReference type="GeneID" id="30037654"/>
<dbReference type="EMBL" id="CP014501">
    <property type="protein sequence ID" value="ANB12353.1"/>
    <property type="molecule type" value="Genomic_DNA"/>
</dbReference>
<proteinExistence type="predicted"/>
<evidence type="ECO:0000313" key="3">
    <source>
        <dbReference type="Proteomes" id="UP000189580"/>
    </source>
</evidence>
<protein>
    <submittedName>
        <fullName evidence="2">Uncharacterized protein</fullName>
    </submittedName>
</protein>
<name>A0A167D196_9ASCO</name>
<dbReference type="PANTHER" id="PTHR33266:SF1">
    <property type="entry name" value="F-BOX DOMAIN-CONTAINING PROTEIN"/>
    <property type="match status" value="1"/>
</dbReference>
<organism evidence="2 3">
    <name type="scientific">Sugiyamaella lignohabitans</name>
    <dbReference type="NCBI Taxonomy" id="796027"/>
    <lineage>
        <taxon>Eukaryota</taxon>
        <taxon>Fungi</taxon>
        <taxon>Dikarya</taxon>
        <taxon>Ascomycota</taxon>
        <taxon>Saccharomycotina</taxon>
        <taxon>Dipodascomycetes</taxon>
        <taxon>Dipodascales</taxon>
        <taxon>Trichomonascaceae</taxon>
        <taxon>Sugiyamaella</taxon>
    </lineage>
</organism>
<evidence type="ECO:0000256" key="1">
    <source>
        <dbReference type="SAM" id="MobiDB-lite"/>
    </source>
</evidence>
<accession>A0A167D196</accession>
<dbReference type="AlphaFoldDB" id="A0A167D196"/>
<dbReference type="RefSeq" id="XP_018734830.1">
    <property type="nucleotide sequence ID" value="XM_018882553.1"/>
</dbReference>
<reference evidence="2 3" key="1">
    <citation type="submission" date="2016-02" db="EMBL/GenBank/DDBJ databases">
        <title>Complete genome sequence and transcriptome regulation of the pentose utilising yeast Sugiyamaella lignohabitans.</title>
        <authorList>
            <person name="Bellasio M."/>
            <person name="Peymann A."/>
            <person name="Valli M."/>
            <person name="Sipitzky M."/>
            <person name="Graf A."/>
            <person name="Sauer M."/>
            <person name="Marx H."/>
            <person name="Mattanovich D."/>
        </authorList>
    </citation>
    <scope>NUCLEOTIDE SEQUENCE [LARGE SCALE GENOMIC DNA]</scope>
    <source>
        <strain evidence="2 3">CBS 10342</strain>
    </source>
</reference>
<evidence type="ECO:0000313" key="2">
    <source>
        <dbReference type="EMBL" id="ANB12353.1"/>
    </source>
</evidence>
<feature type="compositionally biased region" description="Basic and acidic residues" evidence="1">
    <location>
        <begin position="893"/>
        <end position="902"/>
    </location>
</feature>
<dbReference type="PANTHER" id="PTHR33266">
    <property type="entry name" value="CHROMOSOME 15, WHOLE GENOME SHOTGUN SEQUENCE"/>
    <property type="match status" value="1"/>
</dbReference>
<keyword evidence="3" id="KW-1185">Reference proteome</keyword>
<dbReference type="OrthoDB" id="107110at2759"/>